<dbReference type="EMBL" id="JBHTHR010000003">
    <property type="protein sequence ID" value="MFD0799776.1"/>
    <property type="molecule type" value="Genomic_DNA"/>
</dbReference>
<proteinExistence type="predicted"/>
<feature type="domain" description="Recombinase" evidence="1">
    <location>
        <begin position="36"/>
        <end position="77"/>
    </location>
</feature>
<sequence>MAWPQRPESARLLAALEDPGRGFEAGARAHSLEPDPVTAPVVRRIFELRLAGNGAKRIANVLNAEGVPCSAAQDAVWLDTERIQAGWITENPRTQSPGILLLCNLMQSHAYLCVRGGT</sequence>
<dbReference type="Pfam" id="PF07508">
    <property type="entry name" value="Recombinase"/>
    <property type="match status" value="1"/>
</dbReference>
<dbReference type="Proteomes" id="UP001596956">
    <property type="component" value="Unassembled WGS sequence"/>
</dbReference>
<gene>
    <name evidence="2" type="ORF">ACFQZU_00370</name>
</gene>
<comment type="caution">
    <text evidence="2">The sequence shown here is derived from an EMBL/GenBank/DDBJ whole genome shotgun (WGS) entry which is preliminary data.</text>
</comment>
<accession>A0ABW3BA36</accession>
<dbReference type="InterPro" id="IPR011109">
    <property type="entry name" value="DNA_bind_recombinase_dom"/>
</dbReference>
<evidence type="ECO:0000313" key="2">
    <source>
        <dbReference type="EMBL" id="MFD0799776.1"/>
    </source>
</evidence>
<protein>
    <submittedName>
        <fullName evidence="2">Recombinase family protein</fullName>
    </submittedName>
</protein>
<name>A0ABW3BA36_9ACTN</name>
<organism evidence="2 3">
    <name type="scientific">Streptomonospora algeriensis</name>
    <dbReference type="NCBI Taxonomy" id="995084"/>
    <lineage>
        <taxon>Bacteria</taxon>
        <taxon>Bacillati</taxon>
        <taxon>Actinomycetota</taxon>
        <taxon>Actinomycetes</taxon>
        <taxon>Streptosporangiales</taxon>
        <taxon>Nocardiopsidaceae</taxon>
        <taxon>Streptomonospora</taxon>
    </lineage>
</organism>
<keyword evidence="3" id="KW-1185">Reference proteome</keyword>
<evidence type="ECO:0000259" key="1">
    <source>
        <dbReference type="Pfam" id="PF07508"/>
    </source>
</evidence>
<evidence type="ECO:0000313" key="3">
    <source>
        <dbReference type="Proteomes" id="UP001596956"/>
    </source>
</evidence>
<dbReference type="InterPro" id="IPR038109">
    <property type="entry name" value="DNA_bind_recomb_sf"/>
</dbReference>
<dbReference type="Gene3D" id="3.90.1750.20">
    <property type="entry name" value="Putative Large Serine Recombinase, Chain B, Domain 2"/>
    <property type="match status" value="1"/>
</dbReference>
<reference evidence="3" key="1">
    <citation type="journal article" date="2019" name="Int. J. Syst. Evol. Microbiol.">
        <title>The Global Catalogue of Microorganisms (GCM) 10K type strain sequencing project: providing services to taxonomists for standard genome sequencing and annotation.</title>
        <authorList>
            <consortium name="The Broad Institute Genomics Platform"/>
            <consortium name="The Broad Institute Genome Sequencing Center for Infectious Disease"/>
            <person name="Wu L."/>
            <person name="Ma J."/>
        </authorList>
    </citation>
    <scope>NUCLEOTIDE SEQUENCE [LARGE SCALE GENOMIC DNA]</scope>
    <source>
        <strain evidence="3">CCUG 63369</strain>
    </source>
</reference>